<accession>A0A1V4ABC4</accession>
<dbReference type="STRING" id="83656.B1H18_11875"/>
<dbReference type="OrthoDB" id="3404294at2"/>
<reference evidence="1 2" key="1">
    <citation type="submission" date="2017-02" db="EMBL/GenBank/DDBJ databases">
        <title>Draft Genome Sequence of Streptomyces tsukubaensis F601, a Producer of the immunosuppressant tacrolimus FK506.</title>
        <authorList>
            <person name="Zong G."/>
            <person name="Zhong C."/>
            <person name="Fu J."/>
            <person name="Qin R."/>
            <person name="Cao G."/>
        </authorList>
    </citation>
    <scope>NUCLEOTIDE SEQUENCE [LARGE SCALE GENOMIC DNA]</scope>
    <source>
        <strain evidence="1 2">F601</strain>
    </source>
</reference>
<keyword evidence="2" id="KW-1185">Reference proteome</keyword>
<sequence>MAESPHRLTLVVDAANVVGSVPDGWWRDRRGAAERLRDRLVRYAEEGVAGQPGPLDVVLVVEGAARGVESVTGVWVETAPGSGDDRIVEVVAASDSPCLVITSDRELRRRVEALGARCAGPRTVRD</sequence>
<comment type="caution">
    <text evidence="1">The sequence shown here is derived from an EMBL/GenBank/DDBJ whole genome shotgun (WGS) entry which is preliminary data.</text>
</comment>
<dbReference type="GO" id="GO:0016787">
    <property type="term" value="F:hydrolase activity"/>
    <property type="evidence" value="ECO:0007669"/>
    <property type="project" value="UniProtKB-KW"/>
</dbReference>
<evidence type="ECO:0000313" key="2">
    <source>
        <dbReference type="Proteomes" id="UP000190539"/>
    </source>
</evidence>
<organism evidence="1 2">
    <name type="scientific">Streptomyces tsukubensis</name>
    <dbReference type="NCBI Taxonomy" id="83656"/>
    <lineage>
        <taxon>Bacteria</taxon>
        <taxon>Bacillati</taxon>
        <taxon>Actinomycetota</taxon>
        <taxon>Actinomycetes</taxon>
        <taxon>Kitasatosporales</taxon>
        <taxon>Streptomycetaceae</taxon>
        <taxon>Streptomyces</taxon>
    </lineage>
</organism>
<dbReference type="EMBL" id="MVFC01000007">
    <property type="protein sequence ID" value="OON80581.1"/>
    <property type="molecule type" value="Genomic_DNA"/>
</dbReference>
<dbReference type="Proteomes" id="UP000190539">
    <property type="component" value="Unassembled WGS sequence"/>
</dbReference>
<gene>
    <name evidence="1" type="ORF">B1H18_11875</name>
</gene>
<protein>
    <submittedName>
        <fullName evidence="1">NTP pyrophosphohydrolase</fullName>
    </submittedName>
</protein>
<name>A0A1V4ABC4_9ACTN</name>
<keyword evidence="1" id="KW-0378">Hydrolase</keyword>
<dbReference type="AlphaFoldDB" id="A0A1V4ABC4"/>
<dbReference type="RefSeq" id="WP_077967422.1">
    <property type="nucleotide sequence ID" value="NZ_CP045178.1"/>
</dbReference>
<proteinExistence type="predicted"/>
<evidence type="ECO:0000313" key="1">
    <source>
        <dbReference type="EMBL" id="OON80581.1"/>
    </source>
</evidence>